<feature type="compositionally biased region" description="Polar residues" evidence="1">
    <location>
        <begin position="370"/>
        <end position="393"/>
    </location>
</feature>
<dbReference type="Proteomes" id="UP000232323">
    <property type="component" value="Unassembled WGS sequence"/>
</dbReference>
<keyword evidence="4" id="KW-1185">Reference proteome</keyword>
<accession>A0A250WY44</accession>
<dbReference type="EMBL" id="BEGY01000012">
    <property type="protein sequence ID" value="GAX75440.1"/>
    <property type="molecule type" value="Genomic_DNA"/>
</dbReference>
<sequence>MRNHDVDIERGVTQAAARPTILYYADAVSAPAPSAAHPSISTQTTEEAADMQVLRSSPSSGTTLLTMPETLNPQTSTMDPFTPPATNLAMPRMTATLFTTPSHPGLLAQLRGTISIHNAQQVGLLPSLYAAGTNAMTASLRQQLPSILEVNRLPWMSSVHLLTSMEQWHQHSCRIKKCSAAANSHVTQGSGCCLVLDVSWSTQSELQLQLDLGSVQPPVPIGKASLLVVIHSIKIEGEISVTVEPHPHGIKSSFHQPPRASMEVSCVSSDVSRGSHQAVEAARVIKAWLKEKIISHVLGTQVDSESNTPQHQSMGNGSSGSDSATALDSVKDVQDPLLGSSNHASYTSITAPRRDGGFRNVDPHVPPSPEVSTSNTESLQSRMSEGLSSSTASVGRRGRHSRFSVEPEEPAVKLDLAAVRLLATMKPSVWEGIHVPGKACPFSIRGKNYLKDRVKIPAGTSAFTLSAFDMVALPRAVEHVARFLPSVRRSGANFAFVINLIIPGTPLLSLVATFVTDRDCFGLASISPPEDPMDTSHGWTPFDFVLHRFMTGDVTTRNKMLKLIPHIDSGNWVVKQAVGTKPVIIGKALKTTYHVTKQYMEIDIDVSANSTASYITGMVRGATSGLVIDLGFVLEGQLPWELPEVLIGASRVSHLDVRDAQVLDISKEIPLAPPATKPAPSI</sequence>
<evidence type="ECO:0000259" key="2">
    <source>
        <dbReference type="Pfam" id="PF07059"/>
    </source>
</evidence>
<dbReference type="PANTHER" id="PTHR12136:SF41">
    <property type="entry name" value="PLECKSTRIN HOMOLOGY (PH) AND LIPID-BINDING START DOMAINS-CONTAINING PROTEIN"/>
    <property type="match status" value="1"/>
</dbReference>
<feature type="region of interest" description="Disordered" evidence="1">
    <location>
        <begin position="300"/>
        <end position="404"/>
    </location>
</feature>
<dbReference type="InterPro" id="IPR009769">
    <property type="entry name" value="EDR2_C"/>
</dbReference>
<reference evidence="3 4" key="1">
    <citation type="submission" date="2017-08" db="EMBL/GenBank/DDBJ databases">
        <title>Acidophilic green algal genome provides insights into adaptation to an acidic environment.</title>
        <authorList>
            <person name="Hirooka S."/>
            <person name="Hirose Y."/>
            <person name="Kanesaki Y."/>
            <person name="Higuchi S."/>
            <person name="Fujiwara T."/>
            <person name="Onuma R."/>
            <person name="Era A."/>
            <person name="Ohbayashi R."/>
            <person name="Uzuka A."/>
            <person name="Nozaki H."/>
            <person name="Yoshikawa H."/>
            <person name="Miyagishima S.Y."/>
        </authorList>
    </citation>
    <scope>NUCLEOTIDE SEQUENCE [LARGE SCALE GENOMIC DNA]</scope>
    <source>
        <strain evidence="3 4">NIES-2499</strain>
    </source>
</reference>
<name>A0A250WY44_9CHLO</name>
<evidence type="ECO:0000313" key="4">
    <source>
        <dbReference type="Proteomes" id="UP000232323"/>
    </source>
</evidence>
<evidence type="ECO:0000256" key="1">
    <source>
        <dbReference type="SAM" id="MobiDB-lite"/>
    </source>
</evidence>
<feature type="domain" description="Protein ENHANCED DISEASE RESISTANCE 2 C-terminal" evidence="2">
    <location>
        <begin position="439"/>
        <end position="656"/>
    </location>
</feature>
<dbReference type="OrthoDB" id="9970435at2759"/>
<feature type="compositionally biased region" description="Polar residues" evidence="1">
    <location>
        <begin position="339"/>
        <end position="350"/>
    </location>
</feature>
<gene>
    <name evidence="3" type="ORF">CEUSTIGMA_g2884.t1</name>
</gene>
<dbReference type="AlphaFoldDB" id="A0A250WY44"/>
<feature type="compositionally biased region" description="Polar residues" evidence="1">
    <location>
        <begin position="301"/>
        <end position="326"/>
    </location>
</feature>
<dbReference type="Pfam" id="PF07059">
    <property type="entry name" value="EDR2_C"/>
    <property type="match status" value="1"/>
</dbReference>
<dbReference type="InterPro" id="IPR045096">
    <property type="entry name" value="EDR2-like"/>
</dbReference>
<comment type="caution">
    <text evidence="3">The sequence shown here is derived from an EMBL/GenBank/DDBJ whole genome shotgun (WGS) entry which is preliminary data.</text>
</comment>
<protein>
    <recommendedName>
        <fullName evidence="2">Protein ENHANCED DISEASE RESISTANCE 2 C-terminal domain-containing protein</fullName>
    </recommendedName>
</protein>
<dbReference type="PANTHER" id="PTHR12136">
    <property type="entry name" value="ENHANCED DISEASE RESISTANCE-RELATED"/>
    <property type="match status" value="1"/>
</dbReference>
<evidence type="ECO:0000313" key="3">
    <source>
        <dbReference type="EMBL" id="GAX75440.1"/>
    </source>
</evidence>
<organism evidence="3 4">
    <name type="scientific">Chlamydomonas eustigma</name>
    <dbReference type="NCBI Taxonomy" id="1157962"/>
    <lineage>
        <taxon>Eukaryota</taxon>
        <taxon>Viridiplantae</taxon>
        <taxon>Chlorophyta</taxon>
        <taxon>core chlorophytes</taxon>
        <taxon>Chlorophyceae</taxon>
        <taxon>CS clade</taxon>
        <taxon>Chlamydomonadales</taxon>
        <taxon>Chlamydomonadaceae</taxon>
        <taxon>Chlamydomonas</taxon>
    </lineage>
</organism>
<proteinExistence type="predicted"/>